<organism evidence="1">
    <name type="scientific">virus sp. ctBM815</name>
    <dbReference type="NCBI Taxonomy" id="2825806"/>
    <lineage>
        <taxon>Viruses</taxon>
    </lineage>
</organism>
<evidence type="ECO:0000313" key="1">
    <source>
        <dbReference type="EMBL" id="DAE31602.1"/>
    </source>
</evidence>
<dbReference type="EMBL" id="BK059109">
    <property type="protein sequence ID" value="DAE31602.1"/>
    <property type="molecule type" value="Genomic_DNA"/>
</dbReference>
<protein>
    <submittedName>
        <fullName evidence="1">Uncharacterized protein</fullName>
    </submittedName>
</protein>
<reference evidence="1" key="1">
    <citation type="journal article" date="2021" name="Proc. Natl. Acad. Sci. U.S.A.">
        <title>A Catalog of Tens of Thousands of Viruses from Human Metagenomes Reveals Hidden Associations with Chronic Diseases.</title>
        <authorList>
            <person name="Tisza M.J."/>
            <person name="Buck C.B."/>
        </authorList>
    </citation>
    <scope>NUCLEOTIDE SEQUENCE</scope>
    <source>
        <strain evidence="1">CtBM815</strain>
    </source>
</reference>
<sequence>MARDLAIYAYYSTYDTNSAYSFSDIIPPRYRRQYDRALSLALDSRTRNGYQHKSLGDA</sequence>
<proteinExistence type="predicted"/>
<accession>A0A8S5RKH8</accession>
<name>A0A8S5RKH8_9VIRU</name>